<protein>
    <submittedName>
        <fullName evidence="3">Peptidase</fullName>
    </submittedName>
</protein>
<gene>
    <name evidence="3" type="ORF">Pen02_60950</name>
</gene>
<accession>A0ABQ4E938</accession>
<organism evidence="3 4">
    <name type="scientific">Plantactinospora endophytica</name>
    <dbReference type="NCBI Taxonomy" id="673535"/>
    <lineage>
        <taxon>Bacteria</taxon>
        <taxon>Bacillati</taxon>
        <taxon>Actinomycetota</taxon>
        <taxon>Actinomycetes</taxon>
        <taxon>Micromonosporales</taxon>
        <taxon>Micromonosporaceae</taxon>
        <taxon>Plantactinospora</taxon>
    </lineage>
</organism>
<evidence type="ECO:0000313" key="3">
    <source>
        <dbReference type="EMBL" id="GIG91159.1"/>
    </source>
</evidence>
<keyword evidence="4" id="KW-1185">Reference proteome</keyword>
<dbReference type="PANTHER" id="PTHR15462">
    <property type="entry name" value="SERINE PROTEASE"/>
    <property type="match status" value="1"/>
</dbReference>
<evidence type="ECO:0000256" key="2">
    <source>
        <dbReference type="SAM" id="SignalP"/>
    </source>
</evidence>
<feature type="chain" id="PRO_5046810807" evidence="2">
    <location>
        <begin position="28"/>
        <end position="359"/>
    </location>
</feature>
<reference evidence="3 4" key="1">
    <citation type="submission" date="2021-01" db="EMBL/GenBank/DDBJ databases">
        <title>Whole genome shotgun sequence of Plantactinospora endophytica NBRC 110450.</title>
        <authorList>
            <person name="Komaki H."/>
            <person name="Tamura T."/>
        </authorList>
    </citation>
    <scope>NUCLEOTIDE SEQUENCE [LARGE SCALE GENOMIC DNA]</scope>
    <source>
        <strain evidence="3 4">NBRC 110450</strain>
    </source>
</reference>
<dbReference type="InterPro" id="IPR043504">
    <property type="entry name" value="Peptidase_S1_PA_chymotrypsin"/>
</dbReference>
<evidence type="ECO:0000256" key="1">
    <source>
        <dbReference type="ARBA" id="ARBA00022729"/>
    </source>
</evidence>
<dbReference type="InterPro" id="IPR050966">
    <property type="entry name" value="Glutamyl_endopeptidase"/>
</dbReference>
<dbReference type="InterPro" id="IPR009003">
    <property type="entry name" value="Peptidase_S1_PA"/>
</dbReference>
<dbReference type="Proteomes" id="UP000646749">
    <property type="component" value="Unassembled WGS sequence"/>
</dbReference>
<dbReference type="PANTHER" id="PTHR15462:SF19">
    <property type="entry name" value="PEPTIDASE S1 DOMAIN-CONTAINING PROTEIN"/>
    <property type="match status" value="1"/>
</dbReference>
<sequence>MRLRPSLRTTTLTIVTLAVTVLPSTMAATGAAAASADPAGVRSTSVKLSPEAAALGSTPEIALARFWTKERIAAARPADNGVSLAELRKTAQSSVLGETVVAGLAPRASAANLDGRSGAAKAGRGDASVMAGAVGTSWPWRHDWVSLTNGKVLYQHNGGLWHCSGVVVSSEARNTVFTAGHCVHGGPGGGWQNTNWTFIPDYYYGDRPLGTWSARQLWSLNGWMNNGDRAYDVGVAVMHLNAGRRLADVTGSQGIRINGPATPSVWHFGFPLNSPFDGEDLITCDGATSRRYVLWGDLKLACTIQGGGSGGAWLADFNGNSGYTISVNSYHVGNDLTQIYGPYFGDGVSNLYAAVRNLS</sequence>
<proteinExistence type="predicted"/>
<dbReference type="SUPFAM" id="SSF50494">
    <property type="entry name" value="Trypsin-like serine proteases"/>
    <property type="match status" value="1"/>
</dbReference>
<comment type="caution">
    <text evidence="3">The sequence shown here is derived from an EMBL/GenBank/DDBJ whole genome shotgun (WGS) entry which is preliminary data.</text>
</comment>
<feature type="signal peptide" evidence="2">
    <location>
        <begin position="1"/>
        <end position="27"/>
    </location>
</feature>
<dbReference type="RefSeq" id="WP_203869555.1">
    <property type="nucleotide sequence ID" value="NZ_BONW01000034.1"/>
</dbReference>
<evidence type="ECO:0000313" key="4">
    <source>
        <dbReference type="Proteomes" id="UP000646749"/>
    </source>
</evidence>
<dbReference type="Gene3D" id="2.40.10.10">
    <property type="entry name" value="Trypsin-like serine proteases"/>
    <property type="match status" value="2"/>
</dbReference>
<dbReference type="EMBL" id="BONW01000034">
    <property type="protein sequence ID" value="GIG91159.1"/>
    <property type="molecule type" value="Genomic_DNA"/>
</dbReference>
<name>A0ABQ4E938_9ACTN</name>
<keyword evidence="1 2" id="KW-0732">Signal</keyword>